<dbReference type="InterPro" id="IPR029063">
    <property type="entry name" value="SAM-dependent_MTases_sf"/>
</dbReference>
<sequence length="51" mass="5554">MTGLPEDLVASSFGCGNPTALIDLQPGEVVLDLGKRFNNKRLYQGKKVSYL</sequence>
<dbReference type="AlphaFoldDB" id="K8DX20"/>
<dbReference type="STRING" id="1121428.DESHY_110026"/>
<name>K8DX20_9FIRM</name>
<accession>K8DX20</accession>
<dbReference type="Proteomes" id="UP000009315">
    <property type="component" value="Unassembled WGS sequence"/>
</dbReference>
<evidence type="ECO:0000313" key="2">
    <source>
        <dbReference type="Proteomes" id="UP000009315"/>
    </source>
</evidence>
<evidence type="ECO:0000313" key="1">
    <source>
        <dbReference type="EMBL" id="CCO07082.1"/>
    </source>
</evidence>
<comment type="caution">
    <text evidence="1">The sequence shown here is derived from an EMBL/GenBank/DDBJ whole genome shotgun (WGS) entry which is preliminary data.</text>
</comment>
<proteinExistence type="predicted"/>
<gene>
    <name evidence="1" type="ORF">DESHY_110026</name>
</gene>
<reference evidence="1 2" key="1">
    <citation type="journal article" date="2013" name="Genome Announc.">
        <title>Genome Sequence of the Sulfate-Reducing Bacterium Desulfotomaculum hydrothermale Lam5(T).</title>
        <authorList>
            <person name="Amin O."/>
            <person name="Fardeau M.L."/>
            <person name="Valette O."/>
            <person name="Hirschler-Rea A."/>
            <person name="Barbe V."/>
            <person name="Medigue C."/>
            <person name="Vacherie B."/>
            <person name="Ollivier B."/>
            <person name="Bertin P.N."/>
            <person name="Dolla A."/>
        </authorList>
    </citation>
    <scope>NUCLEOTIDE SEQUENCE [LARGE SCALE GENOMIC DNA]</scope>
    <source>
        <strain evidence="2">Lam5 / DSM 18033</strain>
    </source>
</reference>
<dbReference type="Gene3D" id="3.40.50.150">
    <property type="entry name" value="Vaccinia Virus protein VP39"/>
    <property type="match status" value="1"/>
</dbReference>
<protein>
    <submittedName>
        <fullName evidence="1">Uncharacterized protein</fullName>
    </submittedName>
</protein>
<keyword evidence="2" id="KW-1185">Reference proteome</keyword>
<dbReference type="EMBL" id="CAOS01000003">
    <property type="protein sequence ID" value="CCO07082.1"/>
    <property type="molecule type" value="Genomic_DNA"/>
</dbReference>
<organism evidence="1 2">
    <name type="scientific">Desulforamulus hydrothermalis Lam5 = DSM 18033</name>
    <dbReference type="NCBI Taxonomy" id="1121428"/>
    <lineage>
        <taxon>Bacteria</taxon>
        <taxon>Bacillati</taxon>
        <taxon>Bacillota</taxon>
        <taxon>Clostridia</taxon>
        <taxon>Eubacteriales</taxon>
        <taxon>Peptococcaceae</taxon>
        <taxon>Desulforamulus</taxon>
    </lineage>
</organism>